<comment type="caution">
    <text evidence="8">The sequence shown here is derived from an EMBL/GenBank/DDBJ whole genome shotgun (WGS) entry which is preliminary data.</text>
</comment>
<accession>A0A8J5KVB9</accession>
<keyword evidence="3" id="KW-0963">Cytoplasm</keyword>
<evidence type="ECO:0000256" key="1">
    <source>
        <dbReference type="ARBA" id="ARBA00004496"/>
    </source>
</evidence>
<dbReference type="OrthoDB" id="1925036at2759"/>
<keyword evidence="4" id="KW-0479">Metal-binding</keyword>
<evidence type="ECO:0000256" key="4">
    <source>
        <dbReference type="ARBA" id="ARBA00022723"/>
    </source>
</evidence>
<evidence type="ECO:0000256" key="2">
    <source>
        <dbReference type="ARBA" id="ARBA00009374"/>
    </source>
</evidence>
<dbReference type="EMBL" id="JACMSC010000011">
    <property type="protein sequence ID" value="KAG6500753.1"/>
    <property type="molecule type" value="Genomic_DNA"/>
</dbReference>
<name>A0A8J5KVB9_ZINOF</name>
<feature type="region of interest" description="Disordered" evidence="6">
    <location>
        <begin position="168"/>
        <end position="187"/>
    </location>
</feature>
<keyword evidence="9" id="KW-1185">Reference proteome</keyword>
<gene>
    <name evidence="8" type="ORF">ZIOFF_040606</name>
</gene>
<evidence type="ECO:0000256" key="3">
    <source>
        <dbReference type="ARBA" id="ARBA00022490"/>
    </source>
</evidence>
<proteinExistence type="inferred from homology"/>
<dbReference type="PROSITE" id="PS51795">
    <property type="entry name" value="ZF_FLZ"/>
    <property type="match status" value="1"/>
</dbReference>
<sequence length="187" mass="20156">MMVKKRPRPAMRPAMRRTTSMTEFAAEGETPRPAGGDSQSSSRLLQEHRAQRQAADVDPAEGAPRKVLVGGELVSVNWIEAGYHSGGVAPPGSGVGGRGRRRISSDFAVTETAPFLMACGLCKRRLGPGRDTFMYRGDTAFCSLECRQQHINQVEIKEKCSLTSMKDAVQASNTTEKSDNGESVVAA</sequence>
<dbReference type="AlphaFoldDB" id="A0A8J5KVB9"/>
<dbReference type="GO" id="GO:0046872">
    <property type="term" value="F:metal ion binding"/>
    <property type="evidence" value="ECO:0007669"/>
    <property type="project" value="UniProtKB-KW"/>
</dbReference>
<organism evidence="8 9">
    <name type="scientific">Zingiber officinale</name>
    <name type="common">Ginger</name>
    <name type="synonym">Amomum zingiber</name>
    <dbReference type="NCBI Taxonomy" id="94328"/>
    <lineage>
        <taxon>Eukaryota</taxon>
        <taxon>Viridiplantae</taxon>
        <taxon>Streptophyta</taxon>
        <taxon>Embryophyta</taxon>
        <taxon>Tracheophyta</taxon>
        <taxon>Spermatophyta</taxon>
        <taxon>Magnoliopsida</taxon>
        <taxon>Liliopsida</taxon>
        <taxon>Zingiberales</taxon>
        <taxon>Zingiberaceae</taxon>
        <taxon>Zingiber</taxon>
    </lineage>
</organism>
<feature type="region of interest" description="Disordered" evidence="6">
    <location>
        <begin position="1"/>
        <end position="63"/>
    </location>
</feature>
<dbReference type="Proteomes" id="UP000734854">
    <property type="component" value="Unassembled WGS sequence"/>
</dbReference>
<evidence type="ECO:0000259" key="7">
    <source>
        <dbReference type="PROSITE" id="PS51795"/>
    </source>
</evidence>
<comment type="subcellular location">
    <subcellularLocation>
        <location evidence="1">Cytoplasm</location>
    </subcellularLocation>
</comment>
<dbReference type="Pfam" id="PF04570">
    <property type="entry name" value="zf-FLZ"/>
    <property type="match status" value="1"/>
</dbReference>
<protein>
    <recommendedName>
        <fullName evidence="7">FLZ-type domain-containing protein</fullName>
    </recommendedName>
</protein>
<evidence type="ECO:0000313" key="9">
    <source>
        <dbReference type="Proteomes" id="UP000734854"/>
    </source>
</evidence>
<dbReference type="InterPro" id="IPR007650">
    <property type="entry name" value="Zf-FLZ_dom"/>
</dbReference>
<evidence type="ECO:0000256" key="6">
    <source>
        <dbReference type="SAM" id="MobiDB-lite"/>
    </source>
</evidence>
<feature type="zinc finger region" description="FLZ-type" evidence="5">
    <location>
        <begin position="114"/>
        <end position="158"/>
    </location>
</feature>
<dbReference type="PANTHER" id="PTHR33059:SF2">
    <property type="entry name" value="OS09G0367900 PROTEIN"/>
    <property type="match status" value="1"/>
</dbReference>
<feature type="domain" description="FLZ-type" evidence="7">
    <location>
        <begin position="114"/>
        <end position="158"/>
    </location>
</feature>
<evidence type="ECO:0000313" key="8">
    <source>
        <dbReference type="EMBL" id="KAG6500753.1"/>
    </source>
</evidence>
<comment type="similarity">
    <text evidence="2">Belongs to the FLZ family.</text>
</comment>
<dbReference type="PANTHER" id="PTHR33059">
    <property type="entry name" value="FCS-LIKE ZINC FINGER 5"/>
    <property type="match status" value="1"/>
</dbReference>
<evidence type="ECO:0000256" key="5">
    <source>
        <dbReference type="PROSITE-ProRule" id="PRU01131"/>
    </source>
</evidence>
<dbReference type="GO" id="GO:0005737">
    <property type="term" value="C:cytoplasm"/>
    <property type="evidence" value="ECO:0007669"/>
    <property type="project" value="UniProtKB-SubCell"/>
</dbReference>
<reference evidence="8 9" key="1">
    <citation type="submission" date="2020-08" db="EMBL/GenBank/DDBJ databases">
        <title>Plant Genome Project.</title>
        <authorList>
            <person name="Zhang R.-G."/>
        </authorList>
    </citation>
    <scope>NUCLEOTIDE SEQUENCE [LARGE SCALE GENOMIC DNA]</scope>
    <source>
        <tissue evidence="8">Rhizome</tissue>
    </source>
</reference>